<organism evidence="2 3">
    <name type="scientific">Porphyromonas cangingivalis</name>
    <dbReference type="NCBI Taxonomy" id="36874"/>
    <lineage>
        <taxon>Bacteria</taxon>
        <taxon>Pseudomonadati</taxon>
        <taxon>Bacteroidota</taxon>
        <taxon>Bacteroidia</taxon>
        <taxon>Bacteroidales</taxon>
        <taxon>Porphyromonadaceae</taxon>
        <taxon>Porphyromonas</taxon>
    </lineage>
</organism>
<keyword evidence="1" id="KW-0812">Transmembrane</keyword>
<keyword evidence="1" id="KW-0472">Membrane</keyword>
<name>A0A1T4K6B1_PORCN</name>
<evidence type="ECO:0000256" key="1">
    <source>
        <dbReference type="SAM" id="Phobius"/>
    </source>
</evidence>
<accession>A0A1T4K6B1</accession>
<sequence length="52" mass="5656">MISLALYELLSSLCPTKKRKVYVVRVGVVLLDLLLYSVDVAEELVTAGAVFG</sequence>
<dbReference type="AlphaFoldDB" id="A0A1T4K6B1"/>
<gene>
    <name evidence="2" type="ORF">SAMN02745205_00617</name>
</gene>
<protein>
    <submittedName>
        <fullName evidence="2">Uncharacterized protein</fullName>
    </submittedName>
</protein>
<keyword evidence="1" id="KW-1133">Transmembrane helix</keyword>
<evidence type="ECO:0000313" key="2">
    <source>
        <dbReference type="EMBL" id="SJZ37974.1"/>
    </source>
</evidence>
<evidence type="ECO:0000313" key="3">
    <source>
        <dbReference type="Proteomes" id="UP000189956"/>
    </source>
</evidence>
<reference evidence="2 3" key="1">
    <citation type="submission" date="2017-02" db="EMBL/GenBank/DDBJ databases">
        <authorList>
            <person name="Peterson S.W."/>
        </authorList>
    </citation>
    <scope>NUCLEOTIDE SEQUENCE [LARGE SCALE GENOMIC DNA]</scope>
    <source>
        <strain evidence="2 3">ATCC 700135</strain>
    </source>
</reference>
<proteinExistence type="predicted"/>
<dbReference type="Proteomes" id="UP000189956">
    <property type="component" value="Unassembled WGS sequence"/>
</dbReference>
<feature type="transmembrane region" description="Helical" evidence="1">
    <location>
        <begin position="21"/>
        <end position="38"/>
    </location>
</feature>
<dbReference type="EMBL" id="FUWL01000004">
    <property type="protein sequence ID" value="SJZ37974.1"/>
    <property type="molecule type" value="Genomic_DNA"/>
</dbReference>